<comment type="similarity">
    <text evidence="1">Belongs to the asaB hydroxylase/desaturase family.</text>
</comment>
<protein>
    <recommendedName>
        <fullName evidence="5">Hydroxylase/desaturase asaB</fullName>
    </recommendedName>
</protein>
<dbReference type="Proteomes" id="UP001220324">
    <property type="component" value="Unassembled WGS sequence"/>
</dbReference>
<sequence>MAAAAVRLPDTHGSLPAEKPKIPVTEGPHHVQTTLTFNLENEDGSPQAPIHIGKPETYFRPTIDVPATIQDVSGHELDYSLDSHGFQYHYHESKLKDRDFLNEEEIKNVYYPETEKLLKDVTGCSRLYIFDHTIRRAVTDWVTGDQPRGPIQTVHIDASYKGAEDRVLFHFPDEAPELLKSRYQMISIWRPIRTILKDPLAVADSHSTPESCLVPITFVFPERVSGAWNVTPHPNMKWYFRYKQTPDMVTFIKLFDSKLDGRARRVPHAAFVDPSTAHEAPRESIELRALVFHPEDRD</sequence>
<keyword evidence="4" id="KW-1185">Reference proteome</keyword>
<reference evidence="3 4" key="1">
    <citation type="journal article" date="2023" name="IMA Fungus">
        <title>Comparative genomic study of the Penicillium genus elucidates a diverse pangenome and 15 lateral gene transfer events.</title>
        <authorList>
            <person name="Petersen C."/>
            <person name="Sorensen T."/>
            <person name="Nielsen M.R."/>
            <person name="Sondergaard T.E."/>
            <person name="Sorensen J.L."/>
            <person name="Fitzpatrick D.A."/>
            <person name="Frisvad J.C."/>
            <person name="Nielsen K.L."/>
        </authorList>
    </citation>
    <scope>NUCLEOTIDE SEQUENCE [LARGE SCALE GENOMIC DNA]</scope>
    <source>
        <strain evidence="3 4">IBT 35679</strain>
    </source>
</reference>
<gene>
    <name evidence="3" type="ORF">N7494_009284</name>
</gene>
<accession>A0AAD6CQC8</accession>
<name>A0AAD6CQC8_9EURO</name>
<dbReference type="PANTHER" id="PTHR34598:SF3">
    <property type="entry name" value="OXIDOREDUCTASE AN1597"/>
    <property type="match status" value="1"/>
</dbReference>
<dbReference type="GO" id="GO:0016491">
    <property type="term" value="F:oxidoreductase activity"/>
    <property type="evidence" value="ECO:0007669"/>
    <property type="project" value="InterPro"/>
</dbReference>
<dbReference type="AlphaFoldDB" id="A0AAD6CQC8"/>
<dbReference type="InterPro" id="IPR044053">
    <property type="entry name" value="AsaB-like"/>
</dbReference>
<comment type="caution">
    <text evidence="3">The sequence shown here is derived from an EMBL/GenBank/DDBJ whole genome shotgun (WGS) entry which is preliminary data.</text>
</comment>
<feature type="region of interest" description="Disordered" evidence="2">
    <location>
        <begin position="1"/>
        <end position="27"/>
    </location>
</feature>
<dbReference type="PANTHER" id="PTHR34598">
    <property type="entry name" value="BLL6449 PROTEIN"/>
    <property type="match status" value="1"/>
</dbReference>
<dbReference type="EMBL" id="JAQIZZ010000007">
    <property type="protein sequence ID" value="KAJ5532732.1"/>
    <property type="molecule type" value="Genomic_DNA"/>
</dbReference>
<evidence type="ECO:0008006" key="5">
    <source>
        <dbReference type="Google" id="ProtNLM"/>
    </source>
</evidence>
<organism evidence="3 4">
    <name type="scientific">Penicillium frequentans</name>
    <dbReference type="NCBI Taxonomy" id="3151616"/>
    <lineage>
        <taxon>Eukaryota</taxon>
        <taxon>Fungi</taxon>
        <taxon>Dikarya</taxon>
        <taxon>Ascomycota</taxon>
        <taxon>Pezizomycotina</taxon>
        <taxon>Eurotiomycetes</taxon>
        <taxon>Eurotiomycetidae</taxon>
        <taxon>Eurotiales</taxon>
        <taxon>Aspergillaceae</taxon>
        <taxon>Penicillium</taxon>
    </lineage>
</organism>
<evidence type="ECO:0000313" key="3">
    <source>
        <dbReference type="EMBL" id="KAJ5532732.1"/>
    </source>
</evidence>
<evidence type="ECO:0000256" key="2">
    <source>
        <dbReference type="SAM" id="MobiDB-lite"/>
    </source>
</evidence>
<evidence type="ECO:0000256" key="1">
    <source>
        <dbReference type="ARBA" id="ARBA00023604"/>
    </source>
</evidence>
<dbReference type="NCBIfam" id="NF041278">
    <property type="entry name" value="CmcJ_NvfI_EfuI"/>
    <property type="match status" value="1"/>
</dbReference>
<proteinExistence type="inferred from homology"/>
<evidence type="ECO:0000313" key="4">
    <source>
        <dbReference type="Proteomes" id="UP001220324"/>
    </source>
</evidence>